<keyword evidence="1" id="KW-0812">Transmembrane</keyword>
<dbReference type="InterPro" id="IPR027387">
    <property type="entry name" value="Cytb/b6-like_sf"/>
</dbReference>
<feature type="transmembrane region" description="Helical" evidence="1">
    <location>
        <begin position="180"/>
        <end position="202"/>
    </location>
</feature>
<dbReference type="InterPro" id="IPR016174">
    <property type="entry name" value="Di-haem_cyt_TM"/>
</dbReference>
<dbReference type="NCBIfam" id="NF040969">
    <property type="entry name" value="cytb_ExtP"/>
    <property type="match status" value="1"/>
</dbReference>
<dbReference type="PROSITE" id="PS51002">
    <property type="entry name" value="CYTB_NTER"/>
    <property type="match status" value="1"/>
</dbReference>
<sequence length="212" mass="23529">MSTPSRDVDVKTMLQEVAAHPVPEYARKFYYCFGGLTFLTFVIQVLTGILLAVYYKPTPEAAYESVKFITDEVALGAVVRSVHRICSNLMVVLVILHMLRVIYTGSYKRPRQFNWVVGVTLLLLTLGFCFTGYLLIWDQVGYWAAVIGTQIMGSVPVVGDTLLNLAQAGSKVSGYTLTRFYALHIAVLPVVTIVFLVIHFIMVRKQGISGGL</sequence>
<dbReference type="InterPro" id="IPR048259">
    <property type="entry name" value="Cytochrome_b_N_euk/bac"/>
</dbReference>
<gene>
    <name evidence="3" type="ordered locus">Desru_1525</name>
</gene>
<evidence type="ECO:0000313" key="3">
    <source>
        <dbReference type="EMBL" id="AEG59790.1"/>
    </source>
</evidence>
<dbReference type="GO" id="GO:0022904">
    <property type="term" value="P:respiratory electron transport chain"/>
    <property type="evidence" value="ECO:0007669"/>
    <property type="project" value="InterPro"/>
</dbReference>
<dbReference type="SUPFAM" id="SSF81342">
    <property type="entry name" value="Transmembrane di-heme cytochromes"/>
    <property type="match status" value="1"/>
</dbReference>
<dbReference type="GO" id="GO:0016020">
    <property type="term" value="C:membrane"/>
    <property type="evidence" value="ECO:0007669"/>
    <property type="project" value="InterPro"/>
</dbReference>
<dbReference type="eggNOG" id="COG1290">
    <property type="taxonomic scope" value="Bacteria"/>
</dbReference>
<feature type="domain" description="Cytochrome b/b6 N-terminal region profile" evidence="2">
    <location>
        <begin position="1"/>
        <end position="212"/>
    </location>
</feature>
<accession>F6DRM9</accession>
<protein>
    <submittedName>
        <fullName evidence="3">Cytochrome b/b6 domain protein</fullName>
    </submittedName>
</protein>
<dbReference type="AlphaFoldDB" id="F6DRM9"/>
<keyword evidence="4" id="KW-1185">Reference proteome</keyword>
<dbReference type="RefSeq" id="WP_013841558.1">
    <property type="nucleotide sequence ID" value="NC_015589.1"/>
</dbReference>
<dbReference type="Pfam" id="PF00033">
    <property type="entry name" value="Cytochrome_B"/>
    <property type="match status" value="1"/>
</dbReference>
<organism evidence="3 4">
    <name type="scientific">Desulforamulus ruminis (strain ATCC 23193 / DSM 2154 / NCIMB 8452 / DL)</name>
    <name type="common">Desulfotomaculum ruminis</name>
    <dbReference type="NCBI Taxonomy" id="696281"/>
    <lineage>
        <taxon>Bacteria</taxon>
        <taxon>Bacillati</taxon>
        <taxon>Bacillota</taxon>
        <taxon>Clostridia</taxon>
        <taxon>Eubacteriales</taxon>
        <taxon>Peptococcaceae</taxon>
        <taxon>Desulforamulus</taxon>
    </lineage>
</organism>
<name>F6DRM9_DESRL</name>
<feature type="transmembrane region" description="Helical" evidence="1">
    <location>
        <begin position="142"/>
        <end position="159"/>
    </location>
</feature>
<evidence type="ECO:0000256" key="1">
    <source>
        <dbReference type="SAM" id="Phobius"/>
    </source>
</evidence>
<dbReference type="GO" id="GO:0009055">
    <property type="term" value="F:electron transfer activity"/>
    <property type="evidence" value="ECO:0007669"/>
    <property type="project" value="InterPro"/>
</dbReference>
<proteinExistence type="predicted"/>
<dbReference type="KEGG" id="dru:Desru_1525"/>
<dbReference type="PANTHER" id="PTHR19271">
    <property type="entry name" value="CYTOCHROME B"/>
    <property type="match status" value="1"/>
</dbReference>
<keyword evidence="1" id="KW-1133">Transmembrane helix</keyword>
<dbReference type="PANTHER" id="PTHR19271:SF16">
    <property type="entry name" value="CYTOCHROME B"/>
    <property type="match status" value="1"/>
</dbReference>
<dbReference type="Proteomes" id="UP000009234">
    <property type="component" value="Chromosome"/>
</dbReference>
<feature type="transmembrane region" description="Helical" evidence="1">
    <location>
        <begin position="115"/>
        <end position="136"/>
    </location>
</feature>
<dbReference type="EMBL" id="CP002780">
    <property type="protein sequence ID" value="AEG59790.1"/>
    <property type="molecule type" value="Genomic_DNA"/>
</dbReference>
<dbReference type="OrthoDB" id="9804503at2"/>
<feature type="transmembrane region" description="Helical" evidence="1">
    <location>
        <begin position="29"/>
        <end position="55"/>
    </location>
</feature>
<dbReference type="GO" id="GO:0016491">
    <property type="term" value="F:oxidoreductase activity"/>
    <property type="evidence" value="ECO:0007669"/>
    <property type="project" value="InterPro"/>
</dbReference>
<reference evidence="3 4" key="2">
    <citation type="journal article" date="2012" name="Stand. Genomic Sci.">
        <title>Complete genome sequence of the sulfate-reducing firmicute Desulfotomaculum ruminis type strain (DL(T)).</title>
        <authorList>
            <person name="Spring S."/>
            <person name="Visser M."/>
            <person name="Lu M."/>
            <person name="Copeland A."/>
            <person name="Lapidus A."/>
            <person name="Lucas S."/>
            <person name="Cheng J.F."/>
            <person name="Han C."/>
            <person name="Tapia R."/>
            <person name="Goodwin L.A."/>
            <person name="Pitluck S."/>
            <person name="Ivanova N."/>
            <person name="Land M."/>
            <person name="Hauser L."/>
            <person name="Larimer F."/>
            <person name="Rohde M."/>
            <person name="Goker M."/>
            <person name="Detter J.C."/>
            <person name="Kyrpides N.C."/>
            <person name="Woyke T."/>
            <person name="Schaap P.J."/>
            <person name="Plugge C.M."/>
            <person name="Muyzer G."/>
            <person name="Kuever J."/>
            <person name="Pereira I.A."/>
            <person name="Parshina S.N."/>
            <person name="Bernier-Latmani R."/>
            <person name="Stams A.J."/>
            <person name="Klenk H.P."/>
        </authorList>
    </citation>
    <scope>NUCLEOTIDE SEQUENCE [LARGE SCALE GENOMIC DNA]</scope>
    <source>
        <strain evidence="4">ATCC 23193 / DSM 2154 / NCIB 8452 / DL</strain>
    </source>
</reference>
<dbReference type="HOGENOM" id="CLU_031114_0_1_9"/>
<dbReference type="CDD" id="cd00284">
    <property type="entry name" value="Cytochrome_b_N"/>
    <property type="match status" value="1"/>
</dbReference>
<dbReference type="Gene3D" id="1.20.810.10">
    <property type="entry name" value="Cytochrome Bc1 Complex, Chain C"/>
    <property type="match status" value="1"/>
</dbReference>
<reference evidence="4" key="1">
    <citation type="submission" date="2011-05" db="EMBL/GenBank/DDBJ databases">
        <title>Complete sequence of Desulfotomaculum ruminis DSM 2154.</title>
        <authorList>
            <person name="Lucas S."/>
            <person name="Copeland A."/>
            <person name="Lapidus A."/>
            <person name="Cheng J.-F."/>
            <person name="Goodwin L."/>
            <person name="Pitluck S."/>
            <person name="Lu M."/>
            <person name="Detter J.C."/>
            <person name="Han C."/>
            <person name="Tapia R."/>
            <person name="Land M."/>
            <person name="Hauser L."/>
            <person name="Kyrpides N."/>
            <person name="Ivanova N."/>
            <person name="Mikhailova N."/>
            <person name="Pagani I."/>
            <person name="Stams A.J.M."/>
            <person name="Plugge C.M."/>
            <person name="Muyzer G."/>
            <person name="Kuever J."/>
            <person name="Parshina S.N."/>
            <person name="Ivanova A.E."/>
            <person name="Nazina T.N."/>
            <person name="Brambilla E."/>
            <person name="Spring S."/>
            <person name="Klenk H.-P."/>
            <person name="Woyke T."/>
        </authorList>
    </citation>
    <scope>NUCLEOTIDE SEQUENCE [LARGE SCALE GENOMIC DNA]</scope>
    <source>
        <strain evidence="4">ATCC 23193 / DSM 2154 / NCIB 8452 / DL</strain>
    </source>
</reference>
<evidence type="ECO:0000259" key="2">
    <source>
        <dbReference type="PROSITE" id="PS51002"/>
    </source>
</evidence>
<feature type="transmembrane region" description="Helical" evidence="1">
    <location>
        <begin position="82"/>
        <end position="103"/>
    </location>
</feature>
<keyword evidence="1" id="KW-0472">Membrane</keyword>
<dbReference type="STRING" id="696281.Desru_1525"/>
<evidence type="ECO:0000313" key="4">
    <source>
        <dbReference type="Proteomes" id="UP000009234"/>
    </source>
</evidence>
<dbReference type="InterPro" id="IPR005797">
    <property type="entry name" value="Cyt_b/b6_N"/>
</dbReference>
<dbReference type="PIRSF" id="PIRSF000032">
    <property type="entry name" value="Cytochrome_b6"/>
    <property type="match status" value="1"/>
</dbReference>